<dbReference type="EMBL" id="JYDJ01000068">
    <property type="protein sequence ID" value="KRX45832.1"/>
    <property type="molecule type" value="Genomic_DNA"/>
</dbReference>
<keyword evidence="2" id="KW-1185">Reference proteome</keyword>
<protein>
    <submittedName>
        <fullName evidence="1">Uncharacterized protein</fullName>
    </submittedName>
</protein>
<organism evidence="1 2">
    <name type="scientific">Trichinella murrelli</name>
    <dbReference type="NCBI Taxonomy" id="144512"/>
    <lineage>
        <taxon>Eukaryota</taxon>
        <taxon>Metazoa</taxon>
        <taxon>Ecdysozoa</taxon>
        <taxon>Nematoda</taxon>
        <taxon>Enoplea</taxon>
        <taxon>Dorylaimia</taxon>
        <taxon>Trichinellida</taxon>
        <taxon>Trichinellidae</taxon>
        <taxon>Trichinella</taxon>
    </lineage>
</organism>
<evidence type="ECO:0000313" key="1">
    <source>
        <dbReference type="EMBL" id="KRX45832.1"/>
    </source>
</evidence>
<proteinExistence type="predicted"/>
<evidence type="ECO:0000313" key="2">
    <source>
        <dbReference type="Proteomes" id="UP000055048"/>
    </source>
</evidence>
<sequence length="167" mass="19032">MENFVGNSTMKQFTVADLQRKVEKKILACLLNKTKLRAKCVPKSGKPNTIVACEIDLCKVIYKCVFGYSGGKTLGNCILTLKIWSCDKQMSVGLLYTNNLHQFFYFYCRLFACITATGSLQVSFAYWLVVVKICQSLCLQQQQQDDFVSEMMMVALLRKFIKSKDDL</sequence>
<comment type="caution">
    <text evidence="1">The sequence shown here is derived from an EMBL/GenBank/DDBJ whole genome shotgun (WGS) entry which is preliminary data.</text>
</comment>
<name>A0A0V0U3I8_9BILA</name>
<accession>A0A0V0U3I8</accession>
<dbReference type="Proteomes" id="UP000055048">
    <property type="component" value="Unassembled WGS sequence"/>
</dbReference>
<dbReference type="AlphaFoldDB" id="A0A0V0U3I8"/>
<reference evidence="1 2" key="1">
    <citation type="submission" date="2015-01" db="EMBL/GenBank/DDBJ databases">
        <title>Evolution of Trichinella species and genotypes.</title>
        <authorList>
            <person name="Korhonen P.K."/>
            <person name="Edoardo P."/>
            <person name="Giuseppe L.R."/>
            <person name="Gasser R.B."/>
        </authorList>
    </citation>
    <scope>NUCLEOTIDE SEQUENCE [LARGE SCALE GENOMIC DNA]</scope>
    <source>
        <strain evidence="1">ISS417</strain>
    </source>
</reference>
<gene>
    <name evidence="1" type="ORF">T05_5262</name>
</gene>